<dbReference type="InterPro" id="IPR052192">
    <property type="entry name" value="Insect_Ionotropic_Sensory_Rcpt"/>
</dbReference>
<reference evidence="10" key="1">
    <citation type="submission" date="2021-12" db="EMBL/GenBank/DDBJ databases">
        <authorList>
            <person name="King R."/>
        </authorList>
    </citation>
    <scope>NUCLEOTIDE SEQUENCE</scope>
</reference>
<dbReference type="EMBL" id="OU963871">
    <property type="protein sequence ID" value="CAH0762676.1"/>
    <property type="molecule type" value="Genomic_DNA"/>
</dbReference>
<keyword evidence="5 8" id="KW-0472">Membrane</keyword>
<protein>
    <recommendedName>
        <fullName evidence="12">Ionotropic receptor</fullName>
    </recommendedName>
</protein>
<keyword evidence="4 8" id="KW-1133">Transmembrane helix</keyword>
<keyword evidence="9" id="KW-0732">Signal</keyword>
<feature type="transmembrane region" description="Helical" evidence="8">
    <location>
        <begin position="432"/>
        <end position="453"/>
    </location>
</feature>
<name>A0A9P0G3Y2_BEMTA</name>
<feature type="transmembrane region" description="Helical" evidence="8">
    <location>
        <begin position="459"/>
        <end position="477"/>
    </location>
</feature>
<keyword evidence="3 8" id="KW-0812">Transmembrane</keyword>
<organism evidence="10 11">
    <name type="scientific">Bemisia tabaci</name>
    <name type="common">Sweetpotato whitefly</name>
    <name type="synonym">Aleurodes tabaci</name>
    <dbReference type="NCBI Taxonomy" id="7038"/>
    <lineage>
        <taxon>Eukaryota</taxon>
        <taxon>Metazoa</taxon>
        <taxon>Ecdysozoa</taxon>
        <taxon>Arthropoda</taxon>
        <taxon>Hexapoda</taxon>
        <taxon>Insecta</taxon>
        <taxon>Pterygota</taxon>
        <taxon>Neoptera</taxon>
        <taxon>Paraneoptera</taxon>
        <taxon>Hemiptera</taxon>
        <taxon>Sternorrhyncha</taxon>
        <taxon>Aleyrodoidea</taxon>
        <taxon>Aleyrodidae</taxon>
        <taxon>Aleyrodinae</taxon>
        <taxon>Bemisia</taxon>
    </lineage>
</organism>
<evidence type="ECO:0000256" key="9">
    <source>
        <dbReference type="SAM" id="SignalP"/>
    </source>
</evidence>
<keyword evidence="6" id="KW-0675">Receptor</keyword>
<feature type="chain" id="PRO_5040460256" description="Ionotropic receptor" evidence="9">
    <location>
        <begin position="25"/>
        <end position="743"/>
    </location>
</feature>
<feature type="signal peptide" evidence="9">
    <location>
        <begin position="1"/>
        <end position="24"/>
    </location>
</feature>
<dbReference type="Proteomes" id="UP001152759">
    <property type="component" value="Chromosome 10"/>
</dbReference>
<evidence type="ECO:0000256" key="1">
    <source>
        <dbReference type="ARBA" id="ARBA00004651"/>
    </source>
</evidence>
<sequence length="743" mass="85472">MSLSFRQLSSMFLLIISMLYMVESLQISASEEIEDLTSIAVTLCKKTAALSKKDLFYVLSINPNFPVPNFIRSLFQNMIWAFFVTHHRLLEHLIVGSRPKNLIVFVNDLDEIPSLILDSSSNAGKKFDPAIPKSPRLKRYCIRNELYESADNNKTCDFELDISQAYLTGASLLSDPLCKHTIGLYANSVWNSDNYIIFMLPNRINGKDAYSINSSSGNRRLKFLFGFFWRFFRGFRTIICLGRFCYAYDPFRKSIQEIDATGDAYFTFVPNLRGIVLSIGFVQKEEVLVQSRDLSTSSPSVLFEVVGDLQQEYRSELIVYPRWRDIFIDHFEDAHRTDFDMLVFDGSLAPREDFSTFESSAAVGSCSYCFAAPHSGLVPQSFLPFKCFSFQTWVVIVTAVLLLFGAFYAFYRSQCALFHRLYSDQEQRVFRHTSVALYLYQYLIVGSSSRLLLGRLMTGKILFLLVSFFILIIVTLFQSKMTTLLAKQLRYPELDTLEDLANSALLIQTPDLEASESFLQDHPLYEFLRDKLSERYYYDKDMLERFYSDMLDFNNTFFTLSLDETNPFARKIKELRSSLSSVLESDVFELTVVNLNKFGGNIHAGEVSLHPGIVRELHLLRECILTYPLTLQIKRNSYLSEIVIRRIAAYIEMGLHLKIVSHTMYTHEDWFNTTFKQDDDEADSPTKFTMQNLQPAFVSLVIGWFSSSIVFAVELVIDVLKGNTASKFIRCVEKCIRPSSLWT</sequence>
<dbReference type="GO" id="GO:0005886">
    <property type="term" value="C:plasma membrane"/>
    <property type="evidence" value="ECO:0007669"/>
    <property type="project" value="UniProtKB-SubCell"/>
</dbReference>
<evidence type="ECO:0000256" key="5">
    <source>
        <dbReference type="ARBA" id="ARBA00023136"/>
    </source>
</evidence>
<feature type="transmembrane region" description="Helical" evidence="8">
    <location>
        <begin position="696"/>
        <end position="717"/>
    </location>
</feature>
<proteinExistence type="predicted"/>
<evidence type="ECO:0000256" key="6">
    <source>
        <dbReference type="ARBA" id="ARBA00023170"/>
    </source>
</evidence>
<evidence type="ECO:0000256" key="3">
    <source>
        <dbReference type="ARBA" id="ARBA00022692"/>
    </source>
</evidence>
<dbReference type="Gene3D" id="1.10.287.70">
    <property type="match status" value="1"/>
</dbReference>
<keyword evidence="7" id="KW-0325">Glycoprotein</keyword>
<keyword evidence="2" id="KW-1003">Cell membrane</keyword>
<evidence type="ECO:0000256" key="8">
    <source>
        <dbReference type="SAM" id="Phobius"/>
    </source>
</evidence>
<dbReference type="AlphaFoldDB" id="A0A9P0G3Y2"/>
<keyword evidence="11" id="KW-1185">Reference proteome</keyword>
<comment type="subcellular location">
    <subcellularLocation>
        <location evidence="1">Cell membrane</location>
        <topology evidence="1">Multi-pass membrane protein</topology>
    </subcellularLocation>
</comment>
<evidence type="ECO:0008006" key="12">
    <source>
        <dbReference type="Google" id="ProtNLM"/>
    </source>
</evidence>
<evidence type="ECO:0000313" key="10">
    <source>
        <dbReference type="EMBL" id="CAH0762676.1"/>
    </source>
</evidence>
<evidence type="ECO:0000256" key="7">
    <source>
        <dbReference type="ARBA" id="ARBA00023180"/>
    </source>
</evidence>
<evidence type="ECO:0000256" key="4">
    <source>
        <dbReference type="ARBA" id="ARBA00022989"/>
    </source>
</evidence>
<accession>A0A9P0G3Y2</accession>
<feature type="transmembrane region" description="Helical" evidence="8">
    <location>
        <begin position="390"/>
        <end position="411"/>
    </location>
</feature>
<evidence type="ECO:0000256" key="2">
    <source>
        <dbReference type="ARBA" id="ARBA00022475"/>
    </source>
</evidence>
<dbReference type="PANTHER" id="PTHR42643:SF38">
    <property type="entry name" value="IONOTROPIC RECEPTOR 100A"/>
    <property type="match status" value="1"/>
</dbReference>
<gene>
    <name evidence="10" type="ORF">BEMITA_LOCUS2786</name>
</gene>
<dbReference type="PANTHER" id="PTHR42643">
    <property type="entry name" value="IONOTROPIC RECEPTOR 20A-RELATED"/>
    <property type="match status" value="1"/>
</dbReference>
<evidence type="ECO:0000313" key="11">
    <source>
        <dbReference type="Proteomes" id="UP001152759"/>
    </source>
</evidence>